<dbReference type="EMBL" id="LAZR01001133">
    <property type="protein sequence ID" value="KKN50122.1"/>
    <property type="molecule type" value="Genomic_DNA"/>
</dbReference>
<comment type="caution">
    <text evidence="2">The sequence shown here is derived from an EMBL/GenBank/DDBJ whole genome shotgun (WGS) entry which is preliminary data.</text>
</comment>
<name>A0A0F9RJV9_9ZZZZ</name>
<dbReference type="InterPro" id="IPR013087">
    <property type="entry name" value="Znf_C2H2_type"/>
</dbReference>
<dbReference type="PROSITE" id="PS00028">
    <property type="entry name" value="ZINC_FINGER_C2H2_1"/>
    <property type="match status" value="1"/>
</dbReference>
<accession>A0A0F9RJV9</accession>
<organism evidence="2">
    <name type="scientific">marine sediment metagenome</name>
    <dbReference type="NCBI Taxonomy" id="412755"/>
    <lineage>
        <taxon>unclassified sequences</taxon>
        <taxon>metagenomes</taxon>
        <taxon>ecological metagenomes</taxon>
    </lineage>
</organism>
<protein>
    <recommendedName>
        <fullName evidence="1">C2H2-type domain-containing protein</fullName>
    </recommendedName>
</protein>
<dbReference type="AlphaFoldDB" id="A0A0F9RJV9"/>
<dbReference type="PROSITE" id="PS50157">
    <property type="entry name" value="ZINC_FINGER_C2H2_2"/>
    <property type="match status" value="1"/>
</dbReference>
<evidence type="ECO:0000259" key="1">
    <source>
        <dbReference type="PROSITE" id="PS50157"/>
    </source>
</evidence>
<feature type="domain" description="C2H2-type" evidence="1">
    <location>
        <begin position="42"/>
        <end position="70"/>
    </location>
</feature>
<proteinExistence type="predicted"/>
<reference evidence="2" key="1">
    <citation type="journal article" date="2015" name="Nature">
        <title>Complex archaea that bridge the gap between prokaryotes and eukaryotes.</title>
        <authorList>
            <person name="Spang A."/>
            <person name="Saw J.H."/>
            <person name="Jorgensen S.L."/>
            <person name="Zaremba-Niedzwiedzka K."/>
            <person name="Martijn J."/>
            <person name="Lind A.E."/>
            <person name="van Eijk R."/>
            <person name="Schleper C."/>
            <person name="Guy L."/>
            <person name="Ettema T.J."/>
        </authorList>
    </citation>
    <scope>NUCLEOTIDE SEQUENCE</scope>
</reference>
<dbReference type="SMART" id="SM00355">
    <property type="entry name" value="ZnF_C2H2"/>
    <property type="match status" value="1"/>
</dbReference>
<gene>
    <name evidence="2" type="ORF">LCGC14_0636200</name>
</gene>
<evidence type="ECO:0000313" key="2">
    <source>
        <dbReference type="EMBL" id="KKN50122.1"/>
    </source>
</evidence>
<sequence length="80" mass="9358">MGLQEMWKDPKVINIKTNGKKLYGINSMNSKNRSIILVSVRIQCPICHESYLNKYNLRQHLSGSHTDDEGIKYMKRHKLI</sequence>